<name>A0A2V1DAU0_9PLEO</name>
<keyword evidence="3" id="KW-0813">Transport</keyword>
<dbReference type="SUPFAM" id="SSF103473">
    <property type="entry name" value="MFS general substrate transporter"/>
    <property type="match status" value="1"/>
</dbReference>
<keyword evidence="5 7" id="KW-1133">Transmembrane helix</keyword>
<dbReference type="Gene3D" id="1.20.1250.20">
    <property type="entry name" value="MFS general substrate transporter like domains"/>
    <property type="match status" value="1"/>
</dbReference>
<evidence type="ECO:0000313" key="8">
    <source>
        <dbReference type="EMBL" id="PVH94284.1"/>
    </source>
</evidence>
<evidence type="ECO:0000256" key="2">
    <source>
        <dbReference type="ARBA" id="ARBA00005982"/>
    </source>
</evidence>
<feature type="transmembrane region" description="Helical" evidence="7">
    <location>
        <begin position="179"/>
        <end position="200"/>
    </location>
</feature>
<evidence type="ECO:0000256" key="5">
    <source>
        <dbReference type="ARBA" id="ARBA00022989"/>
    </source>
</evidence>
<keyword evidence="4 7" id="KW-0812">Transmembrane</keyword>
<evidence type="ECO:0000313" key="9">
    <source>
        <dbReference type="Proteomes" id="UP000244855"/>
    </source>
</evidence>
<keyword evidence="9" id="KW-1185">Reference proteome</keyword>
<dbReference type="GO" id="GO:0071916">
    <property type="term" value="F:dipeptide transmembrane transporter activity"/>
    <property type="evidence" value="ECO:0007669"/>
    <property type="project" value="UniProtKB-ARBA"/>
</dbReference>
<feature type="transmembrane region" description="Helical" evidence="7">
    <location>
        <begin position="533"/>
        <end position="552"/>
    </location>
</feature>
<comment type="subcellular location">
    <subcellularLocation>
        <location evidence="1">Membrane</location>
        <topology evidence="1">Multi-pass membrane protein</topology>
    </subcellularLocation>
</comment>
<dbReference type="EMBL" id="KZ805542">
    <property type="protein sequence ID" value="PVH94284.1"/>
    <property type="molecule type" value="Genomic_DNA"/>
</dbReference>
<dbReference type="GO" id="GO:0005886">
    <property type="term" value="C:plasma membrane"/>
    <property type="evidence" value="ECO:0007669"/>
    <property type="project" value="UniProtKB-ARBA"/>
</dbReference>
<reference evidence="8 9" key="1">
    <citation type="journal article" date="2018" name="Sci. Rep.">
        <title>Comparative genomics provides insights into the lifestyle and reveals functional heterogeneity of dark septate endophytic fungi.</title>
        <authorList>
            <person name="Knapp D.G."/>
            <person name="Nemeth J.B."/>
            <person name="Barry K."/>
            <person name="Hainaut M."/>
            <person name="Henrissat B."/>
            <person name="Johnson J."/>
            <person name="Kuo A."/>
            <person name="Lim J.H.P."/>
            <person name="Lipzen A."/>
            <person name="Nolan M."/>
            <person name="Ohm R.A."/>
            <person name="Tamas L."/>
            <person name="Grigoriev I.V."/>
            <person name="Spatafora J.W."/>
            <person name="Nagy L.G."/>
            <person name="Kovacs G.M."/>
        </authorList>
    </citation>
    <scope>NUCLEOTIDE SEQUENCE [LARGE SCALE GENOMIC DNA]</scope>
    <source>
        <strain evidence="8 9">DSE2036</strain>
    </source>
</reference>
<evidence type="ECO:0000256" key="7">
    <source>
        <dbReference type="SAM" id="Phobius"/>
    </source>
</evidence>
<gene>
    <name evidence="8" type="ORF">DM02DRAFT_676290</name>
</gene>
<protein>
    <submittedName>
        <fullName evidence="8">PTR2-domain-containing protein</fullName>
    </submittedName>
</protein>
<dbReference type="OrthoDB" id="8904098at2759"/>
<dbReference type="Proteomes" id="UP000244855">
    <property type="component" value="Unassembled WGS sequence"/>
</dbReference>
<keyword evidence="6 7" id="KW-0472">Membrane</keyword>
<feature type="transmembrane region" description="Helical" evidence="7">
    <location>
        <begin position="150"/>
        <end position="173"/>
    </location>
</feature>
<dbReference type="FunFam" id="1.20.1250.20:FF:000085">
    <property type="entry name" value="MFS peptide transporter Ptr2"/>
    <property type="match status" value="1"/>
</dbReference>
<dbReference type="Pfam" id="PF00854">
    <property type="entry name" value="PTR2"/>
    <property type="match status" value="1"/>
</dbReference>
<feature type="transmembrane region" description="Helical" evidence="7">
    <location>
        <begin position="262"/>
        <end position="282"/>
    </location>
</feature>
<evidence type="ECO:0000256" key="3">
    <source>
        <dbReference type="ARBA" id="ARBA00022448"/>
    </source>
</evidence>
<feature type="transmembrane region" description="Helical" evidence="7">
    <location>
        <begin position="117"/>
        <end position="138"/>
    </location>
</feature>
<sequence length="582" mass="63765">MEDVYVFDSSPNTIHQPTKSDIEYGIASSRQISNESDYPVPTEEEETTLRKVPGGIPSIAYLICFVELAERASYYGVKGVFNNYMQFPLPKGGDGTGAVPKSNPNGHAGALNKGLQFASAMSILFTFLAYAIPIFGAWLADAKIGRFKGIVLGVLIGGFSHIIMIGGAAPSLLKAGKGLAPFLVSFVLLAVGAGIFKPLVAPTLLDQYAHQKSYTKTLSSGEKVIVDPEITIQRITLIFYGFINVGAFFSIATTYAEKYLGFWIAFLLPGIVYFLLPVLLYFMNKRLVKSPVVGSELTQFFKILGAAIKGNGYKLWGKGYWDVVRPAALAEKGITVTWSDKAVTDVYRTLEACQIFCYFPLWYLNDGGIGAVQSNQGAAMKSQGVPNDLLNNFNPLTIIVFSAILSHGLYPLLNRYNINFGRISRITAGFILAAISGAIGAIVQWRVYKLSPCGYYASTCDDVASISIWWQLPNVMLGAISELFVNVTGYELAYARAPPNMRSVVVALFLFNTAFSQAIAELLIPVIKDPHLIWVWAGPAIALVAQTAFFWWRHHAINDDEFIVQENETPADDLQTVQVKIE</sequence>
<feature type="transmembrane region" description="Helical" evidence="7">
    <location>
        <begin position="237"/>
        <end position="256"/>
    </location>
</feature>
<dbReference type="PANTHER" id="PTHR11654">
    <property type="entry name" value="OLIGOPEPTIDE TRANSPORTER-RELATED"/>
    <property type="match status" value="1"/>
</dbReference>
<evidence type="ECO:0000256" key="6">
    <source>
        <dbReference type="ARBA" id="ARBA00023136"/>
    </source>
</evidence>
<organism evidence="8 9">
    <name type="scientific">Periconia macrospinosa</name>
    <dbReference type="NCBI Taxonomy" id="97972"/>
    <lineage>
        <taxon>Eukaryota</taxon>
        <taxon>Fungi</taxon>
        <taxon>Dikarya</taxon>
        <taxon>Ascomycota</taxon>
        <taxon>Pezizomycotina</taxon>
        <taxon>Dothideomycetes</taxon>
        <taxon>Pleosporomycetidae</taxon>
        <taxon>Pleosporales</taxon>
        <taxon>Massarineae</taxon>
        <taxon>Periconiaceae</taxon>
        <taxon>Periconia</taxon>
    </lineage>
</organism>
<dbReference type="InterPro" id="IPR000109">
    <property type="entry name" value="POT_fam"/>
</dbReference>
<dbReference type="AlphaFoldDB" id="A0A2V1DAU0"/>
<proteinExistence type="inferred from homology"/>
<feature type="transmembrane region" description="Helical" evidence="7">
    <location>
        <begin position="422"/>
        <end position="443"/>
    </location>
</feature>
<feature type="transmembrane region" description="Helical" evidence="7">
    <location>
        <begin position="389"/>
        <end position="410"/>
    </location>
</feature>
<feature type="transmembrane region" description="Helical" evidence="7">
    <location>
        <begin position="504"/>
        <end position="527"/>
    </location>
</feature>
<dbReference type="InterPro" id="IPR036259">
    <property type="entry name" value="MFS_trans_sf"/>
</dbReference>
<comment type="similarity">
    <text evidence="2">Belongs to the major facilitator superfamily. Proton-dependent oligopeptide transporter (POT/PTR) (TC 2.A.17) family.</text>
</comment>
<evidence type="ECO:0000256" key="1">
    <source>
        <dbReference type="ARBA" id="ARBA00004141"/>
    </source>
</evidence>
<evidence type="ECO:0000256" key="4">
    <source>
        <dbReference type="ARBA" id="ARBA00022692"/>
    </source>
</evidence>
<accession>A0A2V1DAU0</accession>